<dbReference type="AlphaFoldDB" id="A0A068NRQ2"/>
<dbReference type="PRINTS" id="PR01490">
    <property type="entry name" value="RTXTOXIND"/>
</dbReference>
<dbReference type="GO" id="GO:1990281">
    <property type="term" value="C:efflux pump complex"/>
    <property type="evidence" value="ECO:0007669"/>
    <property type="project" value="TreeGrafter"/>
</dbReference>
<dbReference type="InterPro" id="IPR058637">
    <property type="entry name" value="YknX-like_C"/>
</dbReference>
<feature type="coiled-coil region" evidence="2">
    <location>
        <begin position="219"/>
        <end position="297"/>
    </location>
</feature>
<keyword evidence="2" id="KW-0175">Coiled coil</keyword>
<proteinExistence type="inferred from homology"/>
<accession>A0A068NRQ2</accession>
<evidence type="ECO:0000313" key="6">
    <source>
        <dbReference type="Proteomes" id="UP000027982"/>
    </source>
</evidence>
<organism evidence="5 6">
    <name type="scientific">Fimbriimonas ginsengisoli Gsoil 348</name>
    <dbReference type="NCBI Taxonomy" id="661478"/>
    <lineage>
        <taxon>Bacteria</taxon>
        <taxon>Bacillati</taxon>
        <taxon>Armatimonadota</taxon>
        <taxon>Fimbriimonadia</taxon>
        <taxon>Fimbriimonadales</taxon>
        <taxon>Fimbriimonadaceae</taxon>
        <taxon>Fimbriimonas</taxon>
    </lineage>
</organism>
<dbReference type="NCBIfam" id="TIGR01730">
    <property type="entry name" value="RND_mfp"/>
    <property type="match status" value="1"/>
</dbReference>
<keyword evidence="6" id="KW-1185">Reference proteome</keyword>
<feature type="domain" description="YknX-like C-terminal permuted SH3-like" evidence="4">
    <location>
        <begin position="437"/>
        <end position="505"/>
    </location>
</feature>
<evidence type="ECO:0000259" key="4">
    <source>
        <dbReference type="Pfam" id="PF25989"/>
    </source>
</evidence>
<dbReference type="Pfam" id="PF25989">
    <property type="entry name" value="YknX_C"/>
    <property type="match status" value="1"/>
</dbReference>
<dbReference type="Pfam" id="PF25917">
    <property type="entry name" value="BSH_RND"/>
    <property type="match status" value="1"/>
</dbReference>
<dbReference type="RefSeq" id="WP_025225240.1">
    <property type="nucleotide sequence ID" value="NZ_CP007139.1"/>
</dbReference>
<evidence type="ECO:0000256" key="1">
    <source>
        <dbReference type="ARBA" id="ARBA00009477"/>
    </source>
</evidence>
<evidence type="ECO:0000313" key="5">
    <source>
        <dbReference type="EMBL" id="AIE86223.1"/>
    </source>
</evidence>
<dbReference type="GO" id="GO:0015562">
    <property type="term" value="F:efflux transmembrane transporter activity"/>
    <property type="evidence" value="ECO:0007669"/>
    <property type="project" value="TreeGrafter"/>
</dbReference>
<dbReference type="InterPro" id="IPR006143">
    <property type="entry name" value="RND_pump_MFP"/>
</dbReference>
<feature type="domain" description="Multidrug resistance protein MdtA-like barrel-sandwich hybrid" evidence="3">
    <location>
        <begin position="66"/>
        <end position="350"/>
    </location>
</feature>
<sequence length="517" mass="53391">MKVAALIWIAGIACLAGCKPSAVEEAGEKPAEAAPVAVETVKAIRRSMRTTLEVTGTFNPSQGGSAKLTSAAPGRIATVNVKEGDHVRAGEVLATIESKVQQSQQAAAQAGSLAAAQQADEARLTYQASAADHAAAVRTAEQSLQTAKVERDSAVTQANFDYQTALADLRRIRSGARPQELAQAHQATVQAEVTRDRARRELQRDQALSAEGFIARRQLEDAQAAAATAESALAAAQANESLIREGARPEELRAAELKAAAARQAVENARKVGAQRVAQAETALNQARQAVLGVEAKARDATALSSLARQKAAETAAAAATSALAQIRAPYDGQIVHRLLNPGDFADSTTPILEIAGSSGSVDFVASLPAADAASVRPGMEAEIELANGKFAAGRVVSVSPADPQTGLAGARIATSAHAVPGSFGQARIVLGRNPNAIAVPKETLLDRDGQTVVFLANGDTAKMAPVVTGAKDAGFIEVKSGVKAGDTLVRLGQYELSDGAKIKVAEPAKSEPQEKP</sequence>
<dbReference type="Gene3D" id="2.40.420.20">
    <property type="match status" value="1"/>
</dbReference>
<evidence type="ECO:0000259" key="3">
    <source>
        <dbReference type="Pfam" id="PF25917"/>
    </source>
</evidence>
<dbReference type="Proteomes" id="UP000027982">
    <property type="component" value="Chromosome"/>
</dbReference>
<dbReference type="PANTHER" id="PTHR30469">
    <property type="entry name" value="MULTIDRUG RESISTANCE PROTEIN MDTA"/>
    <property type="match status" value="1"/>
</dbReference>
<protein>
    <submittedName>
        <fullName evidence="5">Membrane fusion protein</fullName>
    </submittedName>
</protein>
<name>A0A068NRQ2_FIMGI</name>
<comment type="similarity">
    <text evidence="1">Belongs to the membrane fusion protein (MFP) (TC 8.A.1) family.</text>
</comment>
<dbReference type="HOGENOM" id="CLU_526530_0_0_0"/>
<dbReference type="InterPro" id="IPR011053">
    <property type="entry name" value="Single_hybrid_motif"/>
</dbReference>
<dbReference type="eggNOG" id="COG0845">
    <property type="taxonomic scope" value="Bacteria"/>
</dbReference>
<reference evidence="5 6" key="1">
    <citation type="journal article" date="2014" name="PLoS ONE">
        <title>The first complete genome sequence of the class fimbriimonadia in the phylum armatimonadetes.</title>
        <authorList>
            <person name="Hu Z.Y."/>
            <person name="Wang Y.Z."/>
            <person name="Im W.T."/>
            <person name="Wang S.Y."/>
            <person name="Zhao G.P."/>
            <person name="Zheng H.J."/>
            <person name="Quan Z.X."/>
        </authorList>
    </citation>
    <scope>NUCLEOTIDE SEQUENCE [LARGE SCALE GENOMIC DNA]</scope>
    <source>
        <strain evidence="5">Gsoil 348</strain>
    </source>
</reference>
<dbReference type="SUPFAM" id="SSF51230">
    <property type="entry name" value="Single hybrid motif"/>
    <property type="match status" value="1"/>
</dbReference>
<dbReference type="EMBL" id="CP007139">
    <property type="protein sequence ID" value="AIE86223.1"/>
    <property type="molecule type" value="Genomic_DNA"/>
</dbReference>
<dbReference type="Gene3D" id="2.40.50.100">
    <property type="match status" value="1"/>
</dbReference>
<dbReference type="PANTHER" id="PTHR30469:SF38">
    <property type="entry name" value="HLYD FAMILY SECRETION PROTEIN"/>
    <property type="match status" value="1"/>
</dbReference>
<dbReference type="InterPro" id="IPR058625">
    <property type="entry name" value="MdtA-like_BSH"/>
</dbReference>
<gene>
    <name evidence="5" type="ORF">OP10G_2855</name>
</gene>
<dbReference type="KEGG" id="fgi:OP10G_2855"/>
<evidence type="ECO:0000256" key="2">
    <source>
        <dbReference type="SAM" id="Coils"/>
    </source>
</evidence>
<dbReference type="OrthoDB" id="5409683at2"/>
<dbReference type="STRING" id="661478.OP10G_2855"/>